<dbReference type="SUPFAM" id="SSF57997">
    <property type="entry name" value="Tropomyosin"/>
    <property type="match status" value="1"/>
</dbReference>
<feature type="coiled-coil region" evidence="4">
    <location>
        <begin position="162"/>
        <end position="231"/>
    </location>
</feature>
<dbReference type="Proteomes" id="UP000663824">
    <property type="component" value="Unassembled WGS sequence"/>
</dbReference>
<gene>
    <name evidence="16" type="ORF">BYL167_LOCUS19621</name>
    <name evidence="7" type="ORF">CJN711_LOCUS17359</name>
    <name evidence="13" type="ORF">GIL414_LOCUS8155</name>
    <name evidence="8" type="ORF">KQP761_LOCUS13196</name>
    <name evidence="11" type="ORF">MBJ925_LOCUS38240</name>
    <name evidence="14" type="ORF">OVN521_LOCUS14204</name>
    <name evidence="15" type="ORF">SMN809_LOCUS16489</name>
    <name evidence="12" type="ORF">UXM345_LOCUS8920</name>
    <name evidence="10" type="ORF">WKI299_LOCUS7768</name>
    <name evidence="9" type="ORF">XDN619_LOCUS2381</name>
</gene>
<evidence type="ECO:0000313" key="13">
    <source>
        <dbReference type="EMBL" id="CAF3932588.1"/>
    </source>
</evidence>
<name>A0A817AQ56_9BILA</name>
<dbReference type="Gene3D" id="2.60.40.1260">
    <property type="entry name" value="Lamin Tail domain"/>
    <property type="match status" value="1"/>
</dbReference>
<dbReference type="Proteomes" id="UP000663855">
    <property type="component" value="Unassembled WGS sequence"/>
</dbReference>
<dbReference type="PROSITE" id="PS00226">
    <property type="entry name" value="IF_ROD_1"/>
    <property type="match status" value="1"/>
</dbReference>
<dbReference type="InterPro" id="IPR001322">
    <property type="entry name" value="Lamin_tail_dom"/>
</dbReference>
<keyword evidence="2 4" id="KW-0175">Coiled coil</keyword>
<dbReference type="Proteomes" id="UP000663856">
    <property type="component" value="Unassembled WGS sequence"/>
</dbReference>
<feature type="coiled-coil region" evidence="4">
    <location>
        <begin position="280"/>
        <end position="381"/>
    </location>
</feature>
<sequence length="567" mass="64901">MAERGDQTVIRRTIIERGVRTSEYPAGGRAGLEAVRNLAIQHEDEKREMQELNTKFGAYLDRVKFLETQNRKLQAQLDDLKQKWGFDSGKVKDQYDQALVSLRKQIDDVTRDKALAELRAKRAEYDASLIKHQTDFANELVNLDRNRFAMLKQQFEGSGSELDALRSRFDDKKQEIERSKNEVKRLLDQLENLKNEFDNESMGRVMIQNELQTLEEQLAFMKAVHEEERNELASLGTLPIDVSQFYRTELTRAIGDIKNDFEALSQAQRRELEEYYRIKTEEIREQAAEQKRKMDEARRLGTVEVMDLSSLKSLLSENRDVYNQLQKEHSDLANLLRKLEDDFEQIASEHSRAQNERDRELADLRAQAEQREAAISAVLENNVSLKFEINTYRRLLEVEEGHLQRVEGGEGFSGGRSSSAYHYQTGTAVGGSTARFDTAASDVSTKKMTVQKSARGPIAIDQVDPQGNFIVIENAGSTGKDQDLKGWTLRRKIDSKDDIVYKFPDNFVLKSRSRIRILSRNASKGSINEKETLVAEGVQTWGTGTNMVTRLIDANGDEKALFNQKFQ</sequence>
<evidence type="ECO:0000313" key="14">
    <source>
        <dbReference type="EMBL" id="CAF3985955.1"/>
    </source>
</evidence>
<dbReference type="Pfam" id="PF00932">
    <property type="entry name" value="LTD"/>
    <property type="match status" value="1"/>
</dbReference>
<accession>A0A817AQ56</accession>
<comment type="similarity">
    <text evidence="3">Belongs to the intermediate filament family.</text>
</comment>
<keyword evidence="18" id="KW-1185">Reference proteome</keyword>
<evidence type="ECO:0000256" key="4">
    <source>
        <dbReference type="SAM" id="Coils"/>
    </source>
</evidence>
<evidence type="ECO:0000313" key="10">
    <source>
        <dbReference type="EMBL" id="CAF2037327.1"/>
    </source>
</evidence>
<dbReference type="EMBL" id="CAJOBG010002134">
    <property type="protein sequence ID" value="CAF3985955.1"/>
    <property type="molecule type" value="Genomic_DNA"/>
</dbReference>
<dbReference type="EMBL" id="CAJOBF010000797">
    <property type="protein sequence ID" value="CAF3870842.1"/>
    <property type="molecule type" value="Genomic_DNA"/>
</dbReference>
<evidence type="ECO:0000256" key="3">
    <source>
        <dbReference type="RuleBase" id="RU000685"/>
    </source>
</evidence>
<evidence type="ECO:0000256" key="1">
    <source>
        <dbReference type="ARBA" id="ARBA00022754"/>
    </source>
</evidence>
<evidence type="ECO:0008006" key="19">
    <source>
        <dbReference type="Google" id="ProtNLM"/>
    </source>
</evidence>
<evidence type="ECO:0000313" key="17">
    <source>
        <dbReference type="Proteomes" id="UP000663824"/>
    </source>
</evidence>
<dbReference type="Proteomes" id="UP000681967">
    <property type="component" value="Unassembled WGS sequence"/>
</dbReference>
<comment type="caution">
    <text evidence="11">The sequence shown here is derived from an EMBL/GenBank/DDBJ whole genome shotgun (WGS) entry which is preliminary data.</text>
</comment>
<dbReference type="GO" id="GO:0090435">
    <property type="term" value="P:protein localization to nuclear envelope"/>
    <property type="evidence" value="ECO:0007669"/>
    <property type="project" value="TreeGrafter"/>
</dbReference>
<dbReference type="PROSITE" id="PS51841">
    <property type="entry name" value="LTD"/>
    <property type="match status" value="1"/>
</dbReference>
<dbReference type="EMBL" id="CAJNOV010008070">
    <property type="protein sequence ID" value="CAF1309515.1"/>
    <property type="molecule type" value="Genomic_DNA"/>
</dbReference>
<dbReference type="SMART" id="SM01391">
    <property type="entry name" value="Filament"/>
    <property type="match status" value="1"/>
</dbReference>
<evidence type="ECO:0000259" key="5">
    <source>
        <dbReference type="PROSITE" id="PS51841"/>
    </source>
</evidence>
<dbReference type="EMBL" id="CAJOBI010007384">
    <property type="protein sequence ID" value="CAF4084353.1"/>
    <property type="molecule type" value="Genomic_DNA"/>
</dbReference>
<proteinExistence type="inferred from homology"/>
<dbReference type="Proteomes" id="UP000663834">
    <property type="component" value="Unassembled WGS sequence"/>
</dbReference>
<dbReference type="InterPro" id="IPR018039">
    <property type="entry name" value="IF_conserved"/>
</dbReference>
<dbReference type="AlphaFoldDB" id="A0A817AQ56"/>
<evidence type="ECO:0000256" key="2">
    <source>
        <dbReference type="ARBA" id="ARBA00023054"/>
    </source>
</evidence>
<dbReference type="InterPro" id="IPR039008">
    <property type="entry name" value="IF_rod_dom"/>
</dbReference>
<evidence type="ECO:0000259" key="6">
    <source>
        <dbReference type="PROSITE" id="PS51842"/>
    </source>
</evidence>
<reference evidence="11" key="1">
    <citation type="submission" date="2021-02" db="EMBL/GenBank/DDBJ databases">
        <authorList>
            <person name="Nowell W R."/>
        </authorList>
    </citation>
    <scope>NUCLEOTIDE SEQUENCE</scope>
</reference>
<dbReference type="Pfam" id="PF00038">
    <property type="entry name" value="Filament"/>
    <property type="match status" value="1"/>
</dbReference>
<dbReference type="PANTHER" id="PTHR45721">
    <property type="entry name" value="LAMIN DM0-RELATED"/>
    <property type="match status" value="1"/>
</dbReference>
<evidence type="ECO:0000313" key="15">
    <source>
        <dbReference type="EMBL" id="CAF4084353.1"/>
    </source>
</evidence>
<feature type="domain" description="IF rod" evidence="6">
    <location>
        <begin position="45"/>
        <end position="403"/>
    </location>
</feature>
<dbReference type="Proteomes" id="UP000663842">
    <property type="component" value="Unassembled WGS sequence"/>
</dbReference>
<dbReference type="EMBL" id="CAJNRG010000123">
    <property type="protein sequence ID" value="CAF1981205.1"/>
    <property type="molecule type" value="Genomic_DNA"/>
</dbReference>
<dbReference type="Gene3D" id="1.20.5.170">
    <property type="match status" value="1"/>
</dbReference>
<dbReference type="Gene3D" id="1.20.5.1160">
    <property type="entry name" value="Vasodilator-stimulated phosphoprotein"/>
    <property type="match status" value="1"/>
</dbReference>
<dbReference type="PROSITE" id="PS51842">
    <property type="entry name" value="IF_ROD_2"/>
    <property type="match status" value="1"/>
</dbReference>
<dbReference type="Proteomes" id="UP000663866">
    <property type="component" value="Unassembled WGS sequence"/>
</dbReference>
<evidence type="ECO:0000313" key="16">
    <source>
        <dbReference type="EMBL" id="CAF4111596.1"/>
    </source>
</evidence>
<feature type="coiled-coil region" evidence="4">
    <location>
        <begin position="32"/>
        <end position="119"/>
    </location>
</feature>
<dbReference type="GO" id="GO:0031507">
    <property type="term" value="P:heterochromatin formation"/>
    <property type="evidence" value="ECO:0007669"/>
    <property type="project" value="TreeGrafter"/>
</dbReference>
<dbReference type="EMBL" id="CAJNRE010021333">
    <property type="protein sequence ID" value="CAF2256588.1"/>
    <property type="molecule type" value="Genomic_DNA"/>
</dbReference>
<evidence type="ECO:0000313" key="9">
    <source>
        <dbReference type="EMBL" id="CAF1981205.1"/>
    </source>
</evidence>
<evidence type="ECO:0000313" key="8">
    <source>
        <dbReference type="EMBL" id="CAF1474034.1"/>
    </source>
</evidence>
<dbReference type="SUPFAM" id="SSF64593">
    <property type="entry name" value="Intermediate filament protein, coiled coil region"/>
    <property type="match status" value="2"/>
</dbReference>
<dbReference type="Proteomes" id="UP000681720">
    <property type="component" value="Unassembled WGS sequence"/>
</dbReference>
<dbReference type="GO" id="GO:0006998">
    <property type="term" value="P:nuclear envelope organization"/>
    <property type="evidence" value="ECO:0007669"/>
    <property type="project" value="TreeGrafter"/>
</dbReference>
<dbReference type="GO" id="GO:0007097">
    <property type="term" value="P:nuclear migration"/>
    <property type="evidence" value="ECO:0007669"/>
    <property type="project" value="TreeGrafter"/>
</dbReference>
<dbReference type="GO" id="GO:0005200">
    <property type="term" value="F:structural constituent of cytoskeleton"/>
    <property type="evidence" value="ECO:0007669"/>
    <property type="project" value="TreeGrafter"/>
</dbReference>
<dbReference type="PANTHER" id="PTHR45721:SF12">
    <property type="entry name" value="INTERMEDIATE FILAMENT PROTEIN IFA-1"/>
    <property type="match status" value="1"/>
</dbReference>
<evidence type="ECO:0000313" key="11">
    <source>
        <dbReference type="EMBL" id="CAF2256588.1"/>
    </source>
</evidence>
<dbReference type="EMBL" id="CAJNRF010002374">
    <property type="protein sequence ID" value="CAF2037327.1"/>
    <property type="molecule type" value="Genomic_DNA"/>
</dbReference>
<organism evidence="11 17">
    <name type="scientific">Rotaria magnacalcarata</name>
    <dbReference type="NCBI Taxonomy" id="392030"/>
    <lineage>
        <taxon>Eukaryota</taxon>
        <taxon>Metazoa</taxon>
        <taxon>Spiralia</taxon>
        <taxon>Gnathifera</taxon>
        <taxon>Rotifera</taxon>
        <taxon>Eurotatoria</taxon>
        <taxon>Bdelloidea</taxon>
        <taxon>Philodinida</taxon>
        <taxon>Philodinidae</taxon>
        <taxon>Rotaria</taxon>
    </lineage>
</organism>
<dbReference type="GO" id="GO:0005882">
    <property type="term" value="C:intermediate filament"/>
    <property type="evidence" value="ECO:0007669"/>
    <property type="project" value="UniProtKB-KW"/>
</dbReference>
<evidence type="ECO:0000313" key="7">
    <source>
        <dbReference type="EMBL" id="CAF1309515.1"/>
    </source>
</evidence>
<feature type="domain" description="LTD" evidence="5">
    <location>
        <begin position="446"/>
        <end position="566"/>
    </location>
</feature>
<dbReference type="EMBL" id="CAJNOW010006082">
    <property type="protein sequence ID" value="CAF1474034.1"/>
    <property type="molecule type" value="Genomic_DNA"/>
</dbReference>
<evidence type="ECO:0000313" key="18">
    <source>
        <dbReference type="Proteomes" id="UP000663866"/>
    </source>
</evidence>
<protein>
    <recommendedName>
        <fullName evidence="19">Intermediate filament protein</fullName>
    </recommendedName>
</protein>
<evidence type="ECO:0000313" key="12">
    <source>
        <dbReference type="EMBL" id="CAF3870842.1"/>
    </source>
</evidence>
<dbReference type="EMBL" id="CAJOBH010008382">
    <property type="protein sequence ID" value="CAF4111596.1"/>
    <property type="molecule type" value="Genomic_DNA"/>
</dbReference>
<dbReference type="GO" id="GO:0051664">
    <property type="term" value="P:nuclear pore localization"/>
    <property type="evidence" value="ECO:0007669"/>
    <property type="project" value="TreeGrafter"/>
</dbReference>
<dbReference type="SUPFAM" id="SSF74853">
    <property type="entry name" value="Lamin A/C globular tail domain"/>
    <property type="match status" value="1"/>
</dbReference>
<dbReference type="GO" id="GO:0005652">
    <property type="term" value="C:nuclear lamina"/>
    <property type="evidence" value="ECO:0007669"/>
    <property type="project" value="TreeGrafter"/>
</dbReference>
<dbReference type="Proteomes" id="UP000676336">
    <property type="component" value="Unassembled WGS sequence"/>
</dbReference>
<dbReference type="Proteomes" id="UP000663887">
    <property type="component" value="Unassembled WGS sequence"/>
</dbReference>
<dbReference type="InterPro" id="IPR036415">
    <property type="entry name" value="Lamin_tail_dom_sf"/>
</dbReference>
<dbReference type="OrthoDB" id="2441647at2759"/>
<keyword evidence="1 3" id="KW-0403">Intermediate filament</keyword>
<dbReference type="EMBL" id="CAJOBJ010002603">
    <property type="protein sequence ID" value="CAF3932588.1"/>
    <property type="molecule type" value="Genomic_DNA"/>
</dbReference>